<accession>A0A811S757</accession>
<dbReference type="OrthoDB" id="1516808at2759"/>
<feature type="region of interest" description="Disordered" evidence="1">
    <location>
        <begin position="460"/>
        <end position="489"/>
    </location>
</feature>
<evidence type="ECO:0000313" key="4">
    <source>
        <dbReference type="Proteomes" id="UP000604825"/>
    </source>
</evidence>
<gene>
    <name evidence="3" type="ORF">NCGR_LOCUS61498</name>
</gene>
<dbReference type="PANTHER" id="PTHR33494">
    <property type="entry name" value="OS02G0793800 PROTEIN"/>
    <property type="match status" value="1"/>
</dbReference>
<dbReference type="EMBL" id="CAJGYO010000018">
    <property type="protein sequence ID" value="CAD6337400.1"/>
    <property type="molecule type" value="Genomic_DNA"/>
</dbReference>
<sequence>MVQLPSSEKRHAEPAEPAMAPSRRAAAAAAVKLEVEELGADERGPLSKRAKAAQLMPPTPPQPQQDMYHNVLDEPSPLGLRLKKSPSLLDLIQMRLSQASNVGESSMDNSGSEPSKKKDNKSGASAAGERLKASNFPANILKIGSWEYVSRYEGDLVAKCYFAKHKLVWEVLEGGLKSKIEIQWSDITALRATCPENGPGTLDVALARPPLFFKETDPQPRKHTLWQATSDFTGGQASMHRRHFLQCPSTLLSKNFEKLIQCDQRLYQLSQQPEIALDSALFEPRCSIFEDPVESKCAGFTNLKDEHEALPGYSGSVSPCAGSSISAKNENNDSLGMPAEYLPQTVGTGIFTGVGAVGVQAVGRNVNVAAPDFNIPHWWSQLKVPGLRPSMSVDDLVNHLGNCISEQITSGNPEVPTKETLEGIAQYLLGDTQGPPVSASDERSLMARVDSLCCLIQKDTAPVAKPKPEPNDSDSIGTEASDGSDEEFSSAGYVKKGGFVWGAADKPSPHRLATAVPLQDPRGY</sequence>
<feature type="compositionally biased region" description="Low complexity" evidence="1">
    <location>
        <begin position="15"/>
        <end position="30"/>
    </location>
</feature>
<feature type="region of interest" description="Disordered" evidence="1">
    <location>
        <begin position="1"/>
        <end position="68"/>
    </location>
</feature>
<protein>
    <recommendedName>
        <fullName evidence="2">TRF2/HOY1 PH-like domain-containing protein</fullName>
    </recommendedName>
</protein>
<reference evidence="3" key="1">
    <citation type="submission" date="2020-10" db="EMBL/GenBank/DDBJ databases">
        <authorList>
            <person name="Han B."/>
            <person name="Lu T."/>
            <person name="Zhao Q."/>
            <person name="Huang X."/>
            <person name="Zhao Y."/>
        </authorList>
    </citation>
    <scope>NUCLEOTIDE SEQUENCE</scope>
</reference>
<comment type="caution">
    <text evidence="3">The sequence shown here is derived from an EMBL/GenBank/DDBJ whole genome shotgun (WGS) entry which is preliminary data.</text>
</comment>
<keyword evidence="4" id="KW-1185">Reference proteome</keyword>
<dbReference type="Proteomes" id="UP000604825">
    <property type="component" value="Unassembled WGS sequence"/>
</dbReference>
<proteinExistence type="predicted"/>
<dbReference type="PANTHER" id="PTHR33494:SF1">
    <property type="entry name" value="C2H2-TYPE DOMAIN-CONTAINING PROTEIN-RELATED"/>
    <property type="match status" value="1"/>
</dbReference>
<dbReference type="AlphaFoldDB" id="A0A811S757"/>
<feature type="region of interest" description="Disordered" evidence="1">
    <location>
        <begin position="501"/>
        <end position="524"/>
    </location>
</feature>
<evidence type="ECO:0000313" key="3">
    <source>
        <dbReference type="EMBL" id="CAD6337400.1"/>
    </source>
</evidence>
<dbReference type="InterPro" id="IPR057939">
    <property type="entry name" value="TRF2_HOY1_PH"/>
</dbReference>
<name>A0A811S757_9POAL</name>
<feature type="region of interest" description="Disordered" evidence="1">
    <location>
        <begin position="100"/>
        <end position="128"/>
    </location>
</feature>
<feature type="compositionally biased region" description="Polar residues" evidence="1">
    <location>
        <begin position="100"/>
        <end position="113"/>
    </location>
</feature>
<feature type="domain" description="TRF2/HOY1 PH-like" evidence="2">
    <location>
        <begin position="135"/>
        <end position="252"/>
    </location>
</feature>
<organism evidence="3 4">
    <name type="scientific">Miscanthus lutarioriparius</name>
    <dbReference type="NCBI Taxonomy" id="422564"/>
    <lineage>
        <taxon>Eukaryota</taxon>
        <taxon>Viridiplantae</taxon>
        <taxon>Streptophyta</taxon>
        <taxon>Embryophyta</taxon>
        <taxon>Tracheophyta</taxon>
        <taxon>Spermatophyta</taxon>
        <taxon>Magnoliopsida</taxon>
        <taxon>Liliopsida</taxon>
        <taxon>Poales</taxon>
        <taxon>Poaceae</taxon>
        <taxon>PACMAD clade</taxon>
        <taxon>Panicoideae</taxon>
        <taxon>Andropogonodae</taxon>
        <taxon>Andropogoneae</taxon>
        <taxon>Saccharinae</taxon>
        <taxon>Miscanthus</taxon>
    </lineage>
</organism>
<evidence type="ECO:0000256" key="1">
    <source>
        <dbReference type="SAM" id="MobiDB-lite"/>
    </source>
</evidence>
<dbReference type="Pfam" id="PF24818">
    <property type="entry name" value="PH_TRF2_HOY1"/>
    <property type="match status" value="1"/>
</dbReference>
<evidence type="ECO:0000259" key="2">
    <source>
        <dbReference type="Pfam" id="PF24818"/>
    </source>
</evidence>